<comment type="caution">
    <text evidence="1">The sequence shown here is derived from an EMBL/GenBank/DDBJ whole genome shotgun (WGS) entry which is preliminary data.</text>
</comment>
<evidence type="ECO:0000313" key="1">
    <source>
        <dbReference type="EMBL" id="MDM5263406.1"/>
    </source>
</evidence>
<proteinExistence type="predicted"/>
<protein>
    <submittedName>
        <fullName evidence="1">Uncharacterized protein</fullName>
    </submittedName>
</protein>
<dbReference type="EMBL" id="JAQIBC010000002">
    <property type="protein sequence ID" value="MDM5263406.1"/>
    <property type="molecule type" value="Genomic_DNA"/>
</dbReference>
<accession>A0ABT7QQQ5</accession>
<keyword evidence="2" id="KW-1185">Reference proteome</keyword>
<reference evidence="1" key="1">
    <citation type="submission" date="2023-01" db="EMBL/GenBank/DDBJ databases">
        <title>Sulfurovum sp. XTW-4 genome assembly.</title>
        <authorList>
            <person name="Wang J."/>
        </authorList>
    </citation>
    <scope>NUCLEOTIDE SEQUENCE</scope>
    <source>
        <strain evidence="1">XTW-4</strain>
    </source>
</reference>
<dbReference type="RefSeq" id="WP_008242764.1">
    <property type="nucleotide sequence ID" value="NZ_JAQIBC010000002.1"/>
</dbReference>
<dbReference type="Proteomes" id="UP001169066">
    <property type="component" value="Unassembled WGS sequence"/>
</dbReference>
<name>A0ABT7QQQ5_9BACT</name>
<evidence type="ECO:0000313" key="2">
    <source>
        <dbReference type="Proteomes" id="UP001169066"/>
    </source>
</evidence>
<sequence length="85" mass="9882">MNMQEIADKCEKKFLEKIEEKMGDSSVVPLPVIKRYCRMLTIYCDSEGKVTESFIKSMEKCIEEIKSIEGMDEIFDECNQCPEES</sequence>
<organism evidence="1 2">
    <name type="scientific">Sulfurovum xiamenensis</name>
    <dbReference type="NCBI Taxonomy" id="3019066"/>
    <lineage>
        <taxon>Bacteria</taxon>
        <taxon>Pseudomonadati</taxon>
        <taxon>Campylobacterota</taxon>
        <taxon>Epsilonproteobacteria</taxon>
        <taxon>Campylobacterales</taxon>
        <taxon>Sulfurovaceae</taxon>
        <taxon>Sulfurovum</taxon>
    </lineage>
</organism>
<gene>
    <name evidence="1" type="ORF">PF327_04285</name>
</gene>